<dbReference type="SUPFAM" id="SSF54637">
    <property type="entry name" value="Thioesterase/thiol ester dehydrase-isomerase"/>
    <property type="match status" value="1"/>
</dbReference>
<proteinExistence type="inferred from homology"/>
<dbReference type="Gene3D" id="3.10.129.10">
    <property type="entry name" value="Hotdog Thioesterase"/>
    <property type="match status" value="1"/>
</dbReference>
<dbReference type="PANTHER" id="PTHR31793">
    <property type="entry name" value="4-HYDROXYBENZOYL-COA THIOESTERASE FAMILY MEMBER"/>
    <property type="match status" value="1"/>
</dbReference>
<name>A0A7I7QV92_9MYCO</name>
<dbReference type="EMBL" id="AP022588">
    <property type="protein sequence ID" value="BBY30185.1"/>
    <property type="molecule type" value="Genomic_DNA"/>
</dbReference>
<protein>
    <submittedName>
        <fullName evidence="4">4-hydroxybenzoyl-CoA thioesterase</fullName>
    </submittedName>
</protein>
<evidence type="ECO:0000313" key="5">
    <source>
        <dbReference type="Proteomes" id="UP000467193"/>
    </source>
</evidence>
<evidence type="ECO:0000256" key="2">
    <source>
        <dbReference type="ARBA" id="ARBA00022801"/>
    </source>
</evidence>
<sequence>MSADAGSIGAAGRREGTVTGVSEPFSLPVVPRYAEIDQQGVVFNGHYLTWFDEASTAYFEGLGISFADLNADHYDLKVRRAEVDYLSSVRWRDEVRVAVSCAAVGTSSITLEFEVWRRGSEDADVEVCAVTGRNVYVVVSTRDWAKRPIPDALRAAITRP</sequence>
<accession>A0A7I7QV92</accession>
<keyword evidence="2" id="KW-0378">Hydrolase</keyword>
<reference evidence="4 5" key="1">
    <citation type="journal article" date="2019" name="Emerg. Microbes Infect.">
        <title>Comprehensive subspecies identification of 175 nontuberculous mycobacteria species based on 7547 genomic profiles.</title>
        <authorList>
            <person name="Matsumoto Y."/>
            <person name="Kinjo T."/>
            <person name="Motooka D."/>
            <person name="Nabeya D."/>
            <person name="Jung N."/>
            <person name="Uechi K."/>
            <person name="Horii T."/>
            <person name="Iida T."/>
            <person name="Fujita J."/>
            <person name="Nakamura S."/>
        </authorList>
    </citation>
    <scope>NUCLEOTIDE SEQUENCE [LARGE SCALE GENOMIC DNA]</scope>
    <source>
        <strain evidence="4 5">JCM 17899</strain>
    </source>
</reference>
<dbReference type="InterPro" id="IPR029069">
    <property type="entry name" value="HotDog_dom_sf"/>
</dbReference>
<dbReference type="Proteomes" id="UP000467193">
    <property type="component" value="Chromosome"/>
</dbReference>
<dbReference type="Pfam" id="PF03061">
    <property type="entry name" value="4HBT"/>
    <property type="match status" value="1"/>
</dbReference>
<comment type="similarity">
    <text evidence="1">Belongs to the 4-hydroxybenzoyl-CoA thioesterase family.</text>
</comment>
<dbReference type="PANTHER" id="PTHR31793:SF27">
    <property type="entry name" value="NOVEL THIOESTERASE SUPERFAMILY DOMAIN AND SAPOSIN A-TYPE DOMAIN CONTAINING PROTEIN (0610012H03RIK)"/>
    <property type="match status" value="1"/>
</dbReference>
<evidence type="ECO:0000256" key="1">
    <source>
        <dbReference type="ARBA" id="ARBA00005953"/>
    </source>
</evidence>
<evidence type="ECO:0000259" key="3">
    <source>
        <dbReference type="Pfam" id="PF03061"/>
    </source>
</evidence>
<organism evidence="4 5">
    <name type="scientific">Mycolicibacterium sediminis</name>
    <dbReference type="NCBI Taxonomy" id="1286180"/>
    <lineage>
        <taxon>Bacteria</taxon>
        <taxon>Bacillati</taxon>
        <taxon>Actinomycetota</taxon>
        <taxon>Actinomycetes</taxon>
        <taxon>Mycobacteriales</taxon>
        <taxon>Mycobacteriaceae</taxon>
        <taxon>Mycolicibacterium</taxon>
    </lineage>
</organism>
<dbReference type="AlphaFoldDB" id="A0A7I7QV92"/>
<dbReference type="GO" id="GO:0047617">
    <property type="term" value="F:fatty acyl-CoA hydrolase activity"/>
    <property type="evidence" value="ECO:0007669"/>
    <property type="project" value="TreeGrafter"/>
</dbReference>
<gene>
    <name evidence="4" type="ORF">MSEDJ_42810</name>
</gene>
<dbReference type="CDD" id="cd00586">
    <property type="entry name" value="4HBT"/>
    <property type="match status" value="1"/>
</dbReference>
<evidence type="ECO:0000313" key="4">
    <source>
        <dbReference type="EMBL" id="BBY30185.1"/>
    </source>
</evidence>
<feature type="domain" description="Thioesterase" evidence="3">
    <location>
        <begin position="39"/>
        <end position="120"/>
    </location>
</feature>
<dbReference type="InterPro" id="IPR006683">
    <property type="entry name" value="Thioestr_dom"/>
</dbReference>
<dbReference type="KEGG" id="msei:MSEDJ_42810"/>
<keyword evidence="5" id="KW-1185">Reference proteome</keyword>
<dbReference type="InterPro" id="IPR050563">
    <property type="entry name" value="4-hydroxybenzoyl-CoA_TE"/>
</dbReference>